<accession>A0A2I5TD68</accession>
<dbReference type="Proteomes" id="UP000017700">
    <property type="component" value="Chromosome"/>
</dbReference>
<reference evidence="2" key="4">
    <citation type="submission" date="2017-11" db="EMBL/GenBank/DDBJ databases">
        <title>Complete genome sequence of Serratia sp. ATCC 39006.</title>
        <authorList>
            <person name="Hampton H.G."/>
            <person name="Jackson S.A."/>
            <person name="Jauregui R."/>
            <person name="Poulter G.T.M."/>
            <person name="Salmond G.P.C."/>
            <person name="Fineran P.C."/>
        </authorList>
    </citation>
    <scope>NUCLEOTIDE SEQUENCE</scope>
    <source>
        <strain evidence="2">ATCC 39006</strain>
    </source>
</reference>
<gene>
    <name evidence="1" type="ORF">CWC46_12835</name>
    <name evidence="2" type="ORF">Ser39006_012840</name>
</gene>
<reference evidence="2" key="2">
    <citation type="submission" date="2013-09" db="EMBL/GenBank/DDBJ databases">
        <authorList>
            <person name="Wang G."/>
            <person name="Yang Y."/>
            <person name="Su Y."/>
        </authorList>
    </citation>
    <scope>NUCLEOTIDE SEQUENCE</scope>
    <source>
        <strain evidence="2">ATCC 39006</strain>
    </source>
</reference>
<dbReference type="KEGG" id="serq:CWC46_12835"/>
<evidence type="ECO:0000313" key="3">
    <source>
        <dbReference type="Proteomes" id="UP000017700"/>
    </source>
</evidence>
<protein>
    <submittedName>
        <fullName evidence="2">Serine kinase</fullName>
    </submittedName>
</protein>
<dbReference type="RefSeq" id="WP_021016166.1">
    <property type="nucleotide sequence ID" value="NZ_CP025084.1"/>
</dbReference>
<proteinExistence type="predicted"/>
<keyword evidence="3" id="KW-1185">Reference proteome</keyword>
<evidence type="ECO:0000313" key="1">
    <source>
        <dbReference type="EMBL" id="AUH02514.1"/>
    </source>
</evidence>
<dbReference type="Proteomes" id="UP000233778">
    <property type="component" value="Chromosome"/>
</dbReference>
<dbReference type="EMBL" id="CP025085">
    <property type="protein sequence ID" value="AUH02514.1"/>
    <property type="molecule type" value="Genomic_DNA"/>
</dbReference>
<dbReference type="KEGG" id="sera:Ser39006_012840"/>
<reference evidence="2 3" key="1">
    <citation type="journal article" date="2013" name="Genome Announc.">
        <title>Draft genome sequence of Serratia sp. strain ATCC 39006, a model bacterium for analysis of the biosynthesis and regulation of prodigiosin, a carbapenem, and gas vesicles.</title>
        <authorList>
            <person name="Fineran P.C."/>
            <person name="Iglesias Cans M.C."/>
            <person name="Ramsay J.P."/>
            <person name="Wilf N.M."/>
            <person name="Cossyleon D."/>
            <person name="McNeil M.B."/>
            <person name="Williamson N.R."/>
            <person name="Monson R.E."/>
            <person name="Becher S.A."/>
            <person name="Stanton J.A."/>
            <person name="Brugger K."/>
            <person name="Brown S.D."/>
            <person name="Salmond G.P."/>
        </authorList>
    </citation>
    <scope>NUCLEOTIDE SEQUENCE [LARGE SCALE GENOMIC DNA]</scope>
    <source>
        <strain evidence="2">ATCC 39006</strain>
        <strain evidence="3">ATCC 39006 / SC 11482</strain>
    </source>
</reference>
<keyword evidence="2" id="KW-0808">Transferase</keyword>
<reference evidence="1 4" key="3">
    <citation type="submission" date="2017-11" db="EMBL/GenBank/DDBJ databases">
        <title>Complete genome sequence of Serratia sp. ATCC 39006 LacA.</title>
        <authorList>
            <person name="Hampton H.G."/>
            <person name="Jackson S.A."/>
            <person name="Jauregui R."/>
            <person name="Poulter G.T.M."/>
            <person name="Salmond G.P.C."/>
            <person name="Fineran P.C."/>
        </authorList>
    </citation>
    <scope>NUCLEOTIDE SEQUENCE [LARGE SCALE GENOMIC DNA]</scope>
    <source>
        <strain evidence="1 4">ATCC 39006</strain>
    </source>
</reference>
<sequence length="203" mass="23012">MNPDTHEITPQDRLAWVQWWVYGCGLQADNSWHAAGERAGEAALLASVAPVYHHLLRSRRTVPDDFPAWPEPKLLHLAALHPVQRQWVLILIATVCREQPQNRLSESVSVWCRRLAKALRPGLWLPDTLLFNTRRDSDALCILRSHYPAACWSRLRLLFPQTVSEQAEQHEIGGLPAARITTLCEAIMWKVSDSAAFITPSPM</sequence>
<organism evidence="2 3">
    <name type="scientific">Serratia sp. (strain ATCC 39006)</name>
    <name type="common">Prodigiosinella confusarubida</name>
    <dbReference type="NCBI Taxonomy" id="104623"/>
    <lineage>
        <taxon>Bacteria</taxon>
        <taxon>Pseudomonadati</taxon>
        <taxon>Pseudomonadota</taxon>
        <taxon>Gammaproteobacteria</taxon>
        <taxon>Enterobacterales</taxon>
        <taxon>Pectobacteriaceae</taxon>
        <taxon>Prodigiosinella</taxon>
    </lineage>
</organism>
<name>A0A2I5TD68_SERS3</name>
<dbReference type="AlphaFoldDB" id="A0A2I5TD68"/>
<dbReference type="EMBL" id="CP025084">
    <property type="protein sequence ID" value="AUH06830.1"/>
    <property type="molecule type" value="Genomic_DNA"/>
</dbReference>
<dbReference type="STRING" id="104623.Ser39006_02903"/>
<dbReference type="GO" id="GO:0016301">
    <property type="term" value="F:kinase activity"/>
    <property type="evidence" value="ECO:0007669"/>
    <property type="project" value="UniProtKB-KW"/>
</dbReference>
<evidence type="ECO:0000313" key="2">
    <source>
        <dbReference type="EMBL" id="AUH06830.1"/>
    </source>
</evidence>
<evidence type="ECO:0000313" key="4">
    <source>
        <dbReference type="Proteomes" id="UP000233778"/>
    </source>
</evidence>
<dbReference type="OrthoDB" id="7013311at2"/>
<keyword evidence="2" id="KW-0418">Kinase</keyword>